<reference evidence="1" key="1">
    <citation type="submission" date="2021-06" db="EMBL/GenBank/DDBJ databases">
        <authorList>
            <person name="Kallberg Y."/>
            <person name="Tangrot J."/>
            <person name="Rosling A."/>
        </authorList>
    </citation>
    <scope>NUCLEOTIDE SEQUENCE</scope>
    <source>
        <strain evidence="1">MT106</strain>
    </source>
</reference>
<name>A0A9N9N4Y2_9GLOM</name>
<feature type="non-terminal residue" evidence="1">
    <location>
        <position position="1"/>
    </location>
</feature>
<feature type="non-terminal residue" evidence="1">
    <location>
        <position position="45"/>
    </location>
</feature>
<protein>
    <submittedName>
        <fullName evidence="1">4509_t:CDS:1</fullName>
    </submittedName>
</protein>
<proteinExistence type="predicted"/>
<gene>
    <name evidence="1" type="ORF">AGERDE_LOCUS13578</name>
</gene>
<organism evidence="1 2">
    <name type="scientific">Ambispora gerdemannii</name>
    <dbReference type="NCBI Taxonomy" id="144530"/>
    <lineage>
        <taxon>Eukaryota</taxon>
        <taxon>Fungi</taxon>
        <taxon>Fungi incertae sedis</taxon>
        <taxon>Mucoromycota</taxon>
        <taxon>Glomeromycotina</taxon>
        <taxon>Glomeromycetes</taxon>
        <taxon>Archaeosporales</taxon>
        <taxon>Ambisporaceae</taxon>
        <taxon>Ambispora</taxon>
    </lineage>
</organism>
<evidence type="ECO:0000313" key="2">
    <source>
        <dbReference type="Proteomes" id="UP000789831"/>
    </source>
</evidence>
<sequence length="45" mass="5194">VRHGSTARIDGIGKKFWEIECRTDLTYQSHAFKLREYANLGIPQS</sequence>
<dbReference type="Proteomes" id="UP000789831">
    <property type="component" value="Unassembled WGS sequence"/>
</dbReference>
<dbReference type="AlphaFoldDB" id="A0A9N9N4Y2"/>
<dbReference type="EMBL" id="CAJVPL010018605">
    <property type="protein sequence ID" value="CAG8702461.1"/>
    <property type="molecule type" value="Genomic_DNA"/>
</dbReference>
<keyword evidence="2" id="KW-1185">Reference proteome</keyword>
<accession>A0A9N9N4Y2</accession>
<comment type="caution">
    <text evidence="1">The sequence shown here is derived from an EMBL/GenBank/DDBJ whole genome shotgun (WGS) entry which is preliminary data.</text>
</comment>
<evidence type="ECO:0000313" key="1">
    <source>
        <dbReference type="EMBL" id="CAG8702461.1"/>
    </source>
</evidence>